<proteinExistence type="predicted"/>
<feature type="region of interest" description="Disordered" evidence="1">
    <location>
        <begin position="1"/>
        <end position="52"/>
    </location>
</feature>
<gene>
    <name evidence="3" type="ORF">SAMN05443639_11975</name>
</gene>
<feature type="region of interest" description="Disordered" evidence="1">
    <location>
        <begin position="107"/>
        <end position="132"/>
    </location>
</feature>
<dbReference type="Pfam" id="PF19846">
    <property type="entry name" value="DUF6321"/>
    <property type="match status" value="1"/>
</dbReference>
<name>A0A1I0L520_9BACT</name>
<feature type="domain" description="DUF6321" evidence="2">
    <location>
        <begin position="6"/>
        <end position="79"/>
    </location>
</feature>
<evidence type="ECO:0000259" key="2">
    <source>
        <dbReference type="Pfam" id="PF19846"/>
    </source>
</evidence>
<evidence type="ECO:0000313" key="4">
    <source>
        <dbReference type="Proteomes" id="UP000199181"/>
    </source>
</evidence>
<dbReference type="RefSeq" id="WP_093525202.1">
    <property type="nucleotide sequence ID" value="NZ_FOIJ01000019.1"/>
</dbReference>
<evidence type="ECO:0000313" key="3">
    <source>
        <dbReference type="EMBL" id="SEU34551.1"/>
    </source>
</evidence>
<keyword evidence="4" id="KW-1185">Reference proteome</keyword>
<sequence length="132" mass="14473">MATRREKNPAGGLTAEGRRAFKRRDGSNLKPGVRGKADTPEKLRRKGSFLRRTFGRATLPPLVNKEGQPTRLALSAHAWGEPVPKTEASARRLAAKGERLLARYKAVKRPASAGKTVRRRSTKARAPAGKPR</sequence>
<reference evidence="4" key="1">
    <citation type="submission" date="2016-10" db="EMBL/GenBank/DDBJ databases">
        <authorList>
            <person name="Varghese N."/>
            <person name="Submissions S."/>
        </authorList>
    </citation>
    <scope>NUCLEOTIDE SEQUENCE [LARGE SCALE GENOMIC DNA]</scope>
    <source>
        <strain evidence="4">DSM 16858</strain>
    </source>
</reference>
<dbReference type="InterPro" id="IPR046284">
    <property type="entry name" value="DUF6321"/>
</dbReference>
<dbReference type="AlphaFoldDB" id="A0A1I0L520"/>
<accession>A0A1I0L520</accession>
<protein>
    <recommendedName>
        <fullName evidence="2">DUF6321 domain-containing protein</fullName>
    </recommendedName>
</protein>
<dbReference type="EMBL" id="FOIJ01000019">
    <property type="protein sequence ID" value="SEU34551.1"/>
    <property type="molecule type" value="Genomic_DNA"/>
</dbReference>
<organism evidence="3 4">
    <name type="scientific">Stigmatella erecta</name>
    <dbReference type="NCBI Taxonomy" id="83460"/>
    <lineage>
        <taxon>Bacteria</taxon>
        <taxon>Pseudomonadati</taxon>
        <taxon>Myxococcota</taxon>
        <taxon>Myxococcia</taxon>
        <taxon>Myxococcales</taxon>
        <taxon>Cystobacterineae</taxon>
        <taxon>Archangiaceae</taxon>
        <taxon>Stigmatella</taxon>
    </lineage>
</organism>
<evidence type="ECO:0000256" key="1">
    <source>
        <dbReference type="SAM" id="MobiDB-lite"/>
    </source>
</evidence>
<dbReference type="Proteomes" id="UP000199181">
    <property type="component" value="Unassembled WGS sequence"/>
</dbReference>
<feature type="compositionally biased region" description="Basic and acidic residues" evidence="1">
    <location>
        <begin position="16"/>
        <end position="27"/>
    </location>
</feature>